<organism evidence="7 8">
    <name type="scientific">Sphaeroforma arctica JP610</name>
    <dbReference type="NCBI Taxonomy" id="667725"/>
    <lineage>
        <taxon>Eukaryota</taxon>
        <taxon>Ichthyosporea</taxon>
        <taxon>Ichthyophonida</taxon>
        <taxon>Sphaeroforma</taxon>
    </lineage>
</organism>
<evidence type="ECO:0000256" key="5">
    <source>
        <dbReference type="ARBA" id="ARBA00023204"/>
    </source>
</evidence>
<proteinExistence type="predicted"/>
<dbReference type="PANTHER" id="PTHR45873">
    <property type="entry name" value="DNA POLYMERASE ETA"/>
    <property type="match status" value="1"/>
</dbReference>
<dbReference type="GO" id="GO:0042276">
    <property type="term" value="P:error-prone translesion synthesis"/>
    <property type="evidence" value="ECO:0007669"/>
    <property type="project" value="TreeGrafter"/>
</dbReference>
<dbReference type="OrthoDB" id="5723at2759"/>
<dbReference type="PANTHER" id="PTHR45873:SF1">
    <property type="entry name" value="DNA POLYMERASE ETA"/>
    <property type="match status" value="1"/>
</dbReference>
<gene>
    <name evidence="7" type="ORF">SARC_14564</name>
</gene>
<feature type="non-terminal residue" evidence="7">
    <location>
        <position position="95"/>
    </location>
</feature>
<dbReference type="InterPro" id="IPR036775">
    <property type="entry name" value="DNA_pol_Y-fam_lit_finger_sf"/>
</dbReference>
<feature type="non-terminal residue" evidence="7">
    <location>
        <position position="1"/>
    </location>
</feature>
<dbReference type="SUPFAM" id="SSF100879">
    <property type="entry name" value="Lesion bypass DNA polymerase (Y-family), little finger domain"/>
    <property type="match status" value="1"/>
</dbReference>
<evidence type="ECO:0000313" key="8">
    <source>
        <dbReference type="Proteomes" id="UP000054560"/>
    </source>
</evidence>
<protein>
    <submittedName>
        <fullName evidence="7">Uncharacterized protein</fullName>
    </submittedName>
</protein>
<dbReference type="GO" id="GO:0009314">
    <property type="term" value="P:response to radiation"/>
    <property type="evidence" value="ECO:0007669"/>
    <property type="project" value="TreeGrafter"/>
</dbReference>
<accession>A0A0L0F8K2</accession>
<dbReference type="Gene3D" id="3.30.1490.100">
    <property type="entry name" value="DNA polymerase, Y-family, little finger domain"/>
    <property type="match status" value="1"/>
</dbReference>
<evidence type="ECO:0000256" key="1">
    <source>
        <dbReference type="ARBA" id="ARBA00004123"/>
    </source>
</evidence>
<dbReference type="GeneID" id="25915068"/>
<comment type="subcellular location">
    <subcellularLocation>
        <location evidence="1">Nucleus</location>
    </subcellularLocation>
</comment>
<keyword evidence="8" id="KW-1185">Reference proteome</keyword>
<dbReference type="GO" id="GO:0046872">
    <property type="term" value="F:metal ion binding"/>
    <property type="evidence" value="ECO:0007669"/>
    <property type="project" value="UniProtKB-KW"/>
</dbReference>
<dbReference type="Proteomes" id="UP000054560">
    <property type="component" value="Unassembled WGS sequence"/>
</dbReference>
<dbReference type="GO" id="GO:0035861">
    <property type="term" value="C:site of double-strand break"/>
    <property type="evidence" value="ECO:0007669"/>
    <property type="project" value="TreeGrafter"/>
</dbReference>
<dbReference type="EMBL" id="KQ246386">
    <property type="protein sequence ID" value="KNC72876.1"/>
    <property type="molecule type" value="Genomic_DNA"/>
</dbReference>
<evidence type="ECO:0000313" key="7">
    <source>
        <dbReference type="EMBL" id="KNC72876.1"/>
    </source>
</evidence>
<evidence type="ECO:0000256" key="2">
    <source>
        <dbReference type="ARBA" id="ARBA00022679"/>
    </source>
</evidence>
<sequence>CSKNFRGPTTLTTWELFRHWLLEMNAEIYTRINSDMEMNGRVPTQLTLSCSTMTSENKYDATPFSRTTPMAISRKTTVQDLTNECESLFLRRFPT</sequence>
<reference evidence="7 8" key="1">
    <citation type="submission" date="2011-02" db="EMBL/GenBank/DDBJ databases">
        <title>The Genome Sequence of Sphaeroforma arctica JP610.</title>
        <authorList>
            <consortium name="The Broad Institute Genome Sequencing Platform"/>
            <person name="Russ C."/>
            <person name="Cuomo C."/>
            <person name="Young S.K."/>
            <person name="Zeng Q."/>
            <person name="Gargeya S."/>
            <person name="Alvarado L."/>
            <person name="Berlin A."/>
            <person name="Chapman S.B."/>
            <person name="Chen Z."/>
            <person name="Freedman E."/>
            <person name="Gellesch M."/>
            <person name="Goldberg J."/>
            <person name="Griggs A."/>
            <person name="Gujja S."/>
            <person name="Heilman E."/>
            <person name="Heiman D."/>
            <person name="Howarth C."/>
            <person name="Mehta T."/>
            <person name="Neiman D."/>
            <person name="Pearson M."/>
            <person name="Roberts A."/>
            <person name="Saif S."/>
            <person name="Shea T."/>
            <person name="Shenoy N."/>
            <person name="Sisk P."/>
            <person name="Stolte C."/>
            <person name="Sykes S."/>
            <person name="White J."/>
            <person name="Yandava C."/>
            <person name="Burger G."/>
            <person name="Gray M.W."/>
            <person name="Holland P.W.H."/>
            <person name="King N."/>
            <person name="Lang F.B.F."/>
            <person name="Roger A.J."/>
            <person name="Ruiz-Trillo I."/>
            <person name="Haas B."/>
            <person name="Nusbaum C."/>
            <person name="Birren B."/>
        </authorList>
    </citation>
    <scope>NUCLEOTIDE SEQUENCE [LARGE SCALE GENOMIC DNA]</scope>
    <source>
        <strain evidence="7 8">JP610</strain>
    </source>
</reference>
<keyword evidence="3" id="KW-0479">Metal-binding</keyword>
<evidence type="ECO:0000256" key="3">
    <source>
        <dbReference type="ARBA" id="ARBA00022723"/>
    </source>
</evidence>
<dbReference type="GO" id="GO:0006281">
    <property type="term" value="P:DNA repair"/>
    <property type="evidence" value="ECO:0007669"/>
    <property type="project" value="UniProtKB-KW"/>
</dbReference>
<keyword evidence="6" id="KW-0539">Nucleus</keyword>
<name>A0A0L0F8K2_9EUKA</name>
<dbReference type="GO" id="GO:0005657">
    <property type="term" value="C:replication fork"/>
    <property type="evidence" value="ECO:0007669"/>
    <property type="project" value="TreeGrafter"/>
</dbReference>
<dbReference type="GO" id="GO:0003887">
    <property type="term" value="F:DNA-directed DNA polymerase activity"/>
    <property type="evidence" value="ECO:0007669"/>
    <property type="project" value="TreeGrafter"/>
</dbReference>
<dbReference type="RefSeq" id="XP_014146778.1">
    <property type="nucleotide sequence ID" value="XM_014291303.1"/>
</dbReference>
<dbReference type="GO" id="GO:0003684">
    <property type="term" value="F:damaged DNA binding"/>
    <property type="evidence" value="ECO:0007669"/>
    <property type="project" value="InterPro"/>
</dbReference>
<keyword evidence="4" id="KW-0227">DNA damage</keyword>
<evidence type="ECO:0000256" key="6">
    <source>
        <dbReference type="ARBA" id="ARBA00023242"/>
    </source>
</evidence>
<keyword evidence="5" id="KW-0234">DNA repair</keyword>
<dbReference type="GO" id="GO:0005634">
    <property type="term" value="C:nucleus"/>
    <property type="evidence" value="ECO:0007669"/>
    <property type="project" value="UniProtKB-SubCell"/>
</dbReference>
<dbReference type="InterPro" id="IPR052230">
    <property type="entry name" value="DNA_polymerase_eta"/>
</dbReference>
<dbReference type="AlphaFoldDB" id="A0A0L0F8K2"/>
<keyword evidence="2" id="KW-0808">Transferase</keyword>
<evidence type="ECO:0000256" key="4">
    <source>
        <dbReference type="ARBA" id="ARBA00022763"/>
    </source>
</evidence>